<dbReference type="InterPro" id="IPR029016">
    <property type="entry name" value="GAF-like_dom_sf"/>
</dbReference>
<name>A0A917BIE2_9ACTN</name>
<evidence type="ECO:0000256" key="3">
    <source>
        <dbReference type="ARBA" id="ARBA00023163"/>
    </source>
</evidence>
<dbReference type="Proteomes" id="UP000649179">
    <property type="component" value="Unassembled WGS sequence"/>
</dbReference>
<dbReference type="GO" id="GO:0045892">
    <property type="term" value="P:negative regulation of DNA-templated transcription"/>
    <property type="evidence" value="ECO:0007669"/>
    <property type="project" value="TreeGrafter"/>
</dbReference>
<dbReference type="InterPro" id="IPR036390">
    <property type="entry name" value="WH_DNA-bd_sf"/>
</dbReference>
<dbReference type="InterPro" id="IPR014757">
    <property type="entry name" value="Tscrpt_reg_IclR_C"/>
</dbReference>
<dbReference type="PROSITE" id="PS51077">
    <property type="entry name" value="HTH_ICLR"/>
    <property type="match status" value="1"/>
</dbReference>
<evidence type="ECO:0000259" key="4">
    <source>
        <dbReference type="PROSITE" id="PS51077"/>
    </source>
</evidence>
<dbReference type="PROSITE" id="PS51078">
    <property type="entry name" value="ICLR_ED"/>
    <property type="match status" value="1"/>
</dbReference>
<evidence type="ECO:0000259" key="5">
    <source>
        <dbReference type="PROSITE" id="PS51078"/>
    </source>
</evidence>
<organism evidence="6 7">
    <name type="scientific">Marmoricola endophyticus</name>
    <dbReference type="NCBI Taxonomy" id="2040280"/>
    <lineage>
        <taxon>Bacteria</taxon>
        <taxon>Bacillati</taxon>
        <taxon>Actinomycetota</taxon>
        <taxon>Actinomycetes</taxon>
        <taxon>Propionibacteriales</taxon>
        <taxon>Nocardioidaceae</taxon>
        <taxon>Marmoricola</taxon>
    </lineage>
</organism>
<feature type="domain" description="IclR-ED" evidence="5">
    <location>
        <begin position="66"/>
        <end position="245"/>
    </location>
</feature>
<dbReference type="PANTHER" id="PTHR30136">
    <property type="entry name" value="HELIX-TURN-HELIX TRANSCRIPTIONAL REGULATOR, ICLR FAMILY"/>
    <property type="match status" value="1"/>
</dbReference>
<feature type="domain" description="HTH iclR-type" evidence="4">
    <location>
        <begin position="4"/>
        <end position="65"/>
    </location>
</feature>
<dbReference type="Gene3D" id="3.30.450.40">
    <property type="match status" value="1"/>
</dbReference>
<sequence length="245" mass="25728">MPGVQSVERAFALLTTIAESGGSLPINEAAAGAGVPLATAHRILGTLVATGHVRRDADRRYALGFGLVPLGTAAGSTAGLGAEHALAGLVDALGETANLALLDGDRIAYVAQAPGRHRMRMFTEVGRRVHPHCTAVGKVLLARRENDEVRDLLARTGLPRMTPQTITSTEDFLAALRTVRETSYAVDSEEQEVGVRCVAVAVPDVALPLAVSVSAPAARLDDEQVARAVPHLVRAADVLSRDLDR</sequence>
<comment type="caution">
    <text evidence="6">The sequence shown here is derived from an EMBL/GenBank/DDBJ whole genome shotgun (WGS) entry which is preliminary data.</text>
</comment>
<dbReference type="RefSeq" id="WP_229660658.1">
    <property type="nucleotide sequence ID" value="NZ_BMKQ01000001.1"/>
</dbReference>
<dbReference type="Pfam" id="PF01614">
    <property type="entry name" value="IclR_C"/>
    <property type="match status" value="1"/>
</dbReference>
<dbReference type="SUPFAM" id="SSF46785">
    <property type="entry name" value="Winged helix' DNA-binding domain"/>
    <property type="match status" value="1"/>
</dbReference>
<keyword evidence="3" id="KW-0804">Transcription</keyword>
<evidence type="ECO:0000256" key="2">
    <source>
        <dbReference type="ARBA" id="ARBA00023125"/>
    </source>
</evidence>
<dbReference type="GO" id="GO:0003700">
    <property type="term" value="F:DNA-binding transcription factor activity"/>
    <property type="evidence" value="ECO:0007669"/>
    <property type="project" value="TreeGrafter"/>
</dbReference>
<gene>
    <name evidence="6" type="ORF">GCM10011519_12870</name>
</gene>
<keyword evidence="7" id="KW-1185">Reference proteome</keyword>
<dbReference type="GO" id="GO:0003677">
    <property type="term" value="F:DNA binding"/>
    <property type="evidence" value="ECO:0007669"/>
    <property type="project" value="UniProtKB-KW"/>
</dbReference>
<dbReference type="SMART" id="SM00346">
    <property type="entry name" value="HTH_ICLR"/>
    <property type="match status" value="1"/>
</dbReference>
<reference evidence="6" key="2">
    <citation type="submission" date="2020-09" db="EMBL/GenBank/DDBJ databases">
        <authorList>
            <person name="Sun Q."/>
            <person name="Zhou Y."/>
        </authorList>
    </citation>
    <scope>NUCLEOTIDE SEQUENCE</scope>
    <source>
        <strain evidence="6">CGMCC 1.16067</strain>
    </source>
</reference>
<dbReference type="Pfam" id="PF09339">
    <property type="entry name" value="HTH_IclR"/>
    <property type="match status" value="1"/>
</dbReference>
<evidence type="ECO:0000313" key="6">
    <source>
        <dbReference type="EMBL" id="GGF40610.1"/>
    </source>
</evidence>
<keyword evidence="1" id="KW-0805">Transcription regulation</keyword>
<dbReference type="EMBL" id="BMKQ01000001">
    <property type="protein sequence ID" value="GGF40610.1"/>
    <property type="molecule type" value="Genomic_DNA"/>
</dbReference>
<keyword evidence="2" id="KW-0238">DNA-binding</keyword>
<reference evidence="6" key="1">
    <citation type="journal article" date="2014" name="Int. J. Syst. Evol. Microbiol.">
        <title>Complete genome sequence of Corynebacterium casei LMG S-19264T (=DSM 44701T), isolated from a smear-ripened cheese.</title>
        <authorList>
            <consortium name="US DOE Joint Genome Institute (JGI-PGF)"/>
            <person name="Walter F."/>
            <person name="Albersmeier A."/>
            <person name="Kalinowski J."/>
            <person name="Ruckert C."/>
        </authorList>
    </citation>
    <scope>NUCLEOTIDE SEQUENCE</scope>
    <source>
        <strain evidence="6">CGMCC 1.16067</strain>
    </source>
</reference>
<dbReference type="Gene3D" id="1.10.10.10">
    <property type="entry name" value="Winged helix-like DNA-binding domain superfamily/Winged helix DNA-binding domain"/>
    <property type="match status" value="1"/>
</dbReference>
<evidence type="ECO:0000313" key="7">
    <source>
        <dbReference type="Proteomes" id="UP000649179"/>
    </source>
</evidence>
<dbReference type="InterPro" id="IPR050707">
    <property type="entry name" value="HTH_MetabolicPath_Reg"/>
</dbReference>
<dbReference type="PANTHER" id="PTHR30136:SF24">
    <property type="entry name" value="HTH-TYPE TRANSCRIPTIONAL REPRESSOR ALLR"/>
    <property type="match status" value="1"/>
</dbReference>
<dbReference type="InterPro" id="IPR036388">
    <property type="entry name" value="WH-like_DNA-bd_sf"/>
</dbReference>
<proteinExistence type="predicted"/>
<dbReference type="SUPFAM" id="SSF55781">
    <property type="entry name" value="GAF domain-like"/>
    <property type="match status" value="1"/>
</dbReference>
<dbReference type="InterPro" id="IPR005471">
    <property type="entry name" value="Tscrpt_reg_IclR_N"/>
</dbReference>
<protein>
    <submittedName>
        <fullName evidence="6">IclR family transcriptional regulator</fullName>
    </submittedName>
</protein>
<dbReference type="AlphaFoldDB" id="A0A917BIE2"/>
<accession>A0A917BIE2</accession>
<evidence type="ECO:0000256" key="1">
    <source>
        <dbReference type="ARBA" id="ARBA00023015"/>
    </source>
</evidence>